<dbReference type="GO" id="GO:0006935">
    <property type="term" value="P:chemotaxis"/>
    <property type="evidence" value="ECO:0007669"/>
    <property type="project" value="UniProtKB-KW"/>
</dbReference>
<dbReference type="InterPro" id="IPR012823">
    <property type="entry name" value="Flagell_FliJ"/>
</dbReference>
<evidence type="ECO:0000256" key="8">
    <source>
        <dbReference type="ARBA" id="ARBA00022927"/>
    </source>
</evidence>
<comment type="similarity">
    <text evidence="2">Belongs to the FliJ family.</text>
</comment>
<keyword evidence="10" id="KW-1006">Bacterial flagellum protein export</keyword>
<evidence type="ECO:0000313" key="12">
    <source>
        <dbReference type="EMBL" id="RWX53770.1"/>
    </source>
</evidence>
<comment type="caution">
    <text evidence="12">The sequence shown here is derived from an EMBL/GenBank/DDBJ whole genome shotgun (WGS) entry which is preliminary data.</text>
</comment>
<keyword evidence="13" id="KW-1185">Reference proteome</keyword>
<dbReference type="OrthoDB" id="5825936at2"/>
<dbReference type="InterPro" id="IPR053716">
    <property type="entry name" value="Flag_assembly_chemotaxis_eff"/>
</dbReference>
<evidence type="ECO:0000256" key="6">
    <source>
        <dbReference type="ARBA" id="ARBA00022500"/>
    </source>
</evidence>
<evidence type="ECO:0000256" key="1">
    <source>
        <dbReference type="ARBA" id="ARBA00004413"/>
    </source>
</evidence>
<feature type="coiled-coil region" evidence="11">
    <location>
        <begin position="12"/>
        <end position="39"/>
    </location>
</feature>
<proteinExistence type="inferred from homology"/>
<dbReference type="GO" id="GO:0044781">
    <property type="term" value="P:bacterial-type flagellum organization"/>
    <property type="evidence" value="ECO:0007669"/>
    <property type="project" value="UniProtKB-KW"/>
</dbReference>
<evidence type="ECO:0000256" key="4">
    <source>
        <dbReference type="ARBA" id="ARBA00022448"/>
    </source>
</evidence>
<comment type="subcellular location">
    <subcellularLocation>
        <location evidence="1">Cell membrane</location>
        <topology evidence="1">Peripheral membrane protein</topology>
        <orientation evidence="1">Cytoplasmic side</orientation>
    </subcellularLocation>
</comment>
<name>A0A3S3QQY0_9GAMM</name>
<reference evidence="12 13" key="1">
    <citation type="submission" date="2018-11" db="EMBL/GenBank/DDBJ databases">
        <title>Photobacterium sp. BEI247 sp. nov., a marine bacterium isolated from Yongle Blue Hole in the South China Sea.</title>
        <authorList>
            <person name="Wang X."/>
        </authorList>
    </citation>
    <scope>NUCLEOTIDE SEQUENCE [LARGE SCALE GENOMIC DNA]</scope>
    <source>
        <strain evidence="13">BEI247</strain>
    </source>
</reference>
<keyword evidence="9" id="KW-0472">Membrane</keyword>
<evidence type="ECO:0000256" key="7">
    <source>
        <dbReference type="ARBA" id="ARBA00022795"/>
    </source>
</evidence>
<keyword evidence="7" id="KW-1005">Bacterial flagellum biogenesis</keyword>
<dbReference type="RefSeq" id="WP_128785658.1">
    <property type="nucleotide sequence ID" value="NZ_JAKJSG010000022.1"/>
</dbReference>
<gene>
    <name evidence="12" type="ORF">EDI28_20160</name>
</gene>
<protein>
    <recommendedName>
        <fullName evidence="3">Flagellar FliJ protein</fullName>
    </recommendedName>
</protein>
<keyword evidence="8" id="KW-0653">Protein transport</keyword>
<evidence type="ECO:0000313" key="13">
    <source>
        <dbReference type="Proteomes" id="UP000287563"/>
    </source>
</evidence>
<accession>A0A3S3QQY0</accession>
<dbReference type="GO" id="GO:0015031">
    <property type="term" value="P:protein transport"/>
    <property type="evidence" value="ECO:0007669"/>
    <property type="project" value="UniProtKB-KW"/>
</dbReference>
<keyword evidence="4" id="KW-0813">Transport</keyword>
<dbReference type="GO" id="GO:0005886">
    <property type="term" value="C:plasma membrane"/>
    <property type="evidence" value="ECO:0007669"/>
    <property type="project" value="UniProtKB-SubCell"/>
</dbReference>
<evidence type="ECO:0000256" key="3">
    <source>
        <dbReference type="ARBA" id="ARBA00020392"/>
    </source>
</evidence>
<dbReference type="Gene3D" id="1.10.287.1700">
    <property type="match status" value="1"/>
</dbReference>
<evidence type="ECO:0000256" key="2">
    <source>
        <dbReference type="ARBA" id="ARBA00010004"/>
    </source>
</evidence>
<organism evidence="12 13">
    <name type="scientific">Photobacterium chitinilyticum</name>
    <dbReference type="NCBI Taxonomy" id="2485123"/>
    <lineage>
        <taxon>Bacteria</taxon>
        <taxon>Pseudomonadati</taxon>
        <taxon>Pseudomonadota</taxon>
        <taxon>Gammaproteobacteria</taxon>
        <taxon>Vibrionales</taxon>
        <taxon>Vibrionaceae</taxon>
        <taxon>Photobacterium</taxon>
    </lineage>
</organism>
<dbReference type="Proteomes" id="UP000287563">
    <property type="component" value="Unassembled WGS sequence"/>
</dbReference>
<evidence type="ECO:0000256" key="10">
    <source>
        <dbReference type="ARBA" id="ARBA00023225"/>
    </source>
</evidence>
<dbReference type="GO" id="GO:0009288">
    <property type="term" value="C:bacterial-type flagellum"/>
    <property type="evidence" value="ECO:0007669"/>
    <property type="project" value="InterPro"/>
</dbReference>
<dbReference type="AlphaFoldDB" id="A0A3S3QQY0"/>
<evidence type="ECO:0000256" key="11">
    <source>
        <dbReference type="SAM" id="Coils"/>
    </source>
</evidence>
<keyword evidence="6" id="KW-0145">Chemotaxis</keyword>
<sequence>MKKRVKVVQGWRDQQQKKFDELQQQHSELNRQTHAHQQRLDLLEDLSGQYAVASGSETSALLLKGIGRFRHQLDNLTNLQRQELALSQVELRSMNTRLVEQHCQVKMGDKIIDKRLAQIQRKQERQEQKVMDELSMNRFFHRR</sequence>
<evidence type="ECO:0000256" key="5">
    <source>
        <dbReference type="ARBA" id="ARBA00022475"/>
    </source>
</evidence>
<dbReference type="GO" id="GO:0071973">
    <property type="term" value="P:bacterial-type flagellum-dependent cell motility"/>
    <property type="evidence" value="ECO:0007669"/>
    <property type="project" value="InterPro"/>
</dbReference>
<dbReference type="EMBL" id="RJLM01000011">
    <property type="protein sequence ID" value="RWX53770.1"/>
    <property type="molecule type" value="Genomic_DNA"/>
</dbReference>
<keyword evidence="11" id="KW-0175">Coiled coil</keyword>
<evidence type="ECO:0000256" key="9">
    <source>
        <dbReference type="ARBA" id="ARBA00023136"/>
    </source>
</evidence>
<dbReference type="Pfam" id="PF02050">
    <property type="entry name" value="FliJ"/>
    <property type="match status" value="1"/>
</dbReference>
<keyword evidence="5" id="KW-1003">Cell membrane</keyword>